<keyword evidence="3 6" id="KW-0378">Hydrolase</keyword>
<dbReference type="Proteomes" id="UP001429357">
    <property type="component" value="Unassembled WGS sequence"/>
</dbReference>
<dbReference type="SUPFAM" id="SSF51445">
    <property type="entry name" value="(Trans)glycosidases"/>
    <property type="match status" value="1"/>
</dbReference>
<dbReference type="RefSeq" id="WP_161869597.1">
    <property type="nucleotide sequence ID" value="NZ_MAEI02000001.1"/>
</dbReference>
<name>A0ABV0F3G6_9ENTE</name>
<dbReference type="PROSITE" id="PS01095">
    <property type="entry name" value="GH18_1"/>
    <property type="match status" value="1"/>
</dbReference>
<dbReference type="InterPro" id="IPR029070">
    <property type="entry name" value="Chitinase_insertion_sf"/>
</dbReference>
<keyword evidence="4" id="KW-0146">Chitin degradation</keyword>
<dbReference type="SMART" id="SM00636">
    <property type="entry name" value="Glyco_18"/>
    <property type="match status" value="1"/>
</dbReference>
<reference evidence="9" key="2">
    <citation type="submission" date="2024-02" db="EMBL/GenBank/DDBJ databases">
        <title>The Genome Sequence of Enterococcus diestrammenae JM9A.</title>
        <authorList>
            <person name="Earl A."/>
            <person name="Manson A."/>
            <person name="Gilmore M."/>
            <person name="Sanders J."/>
            <person name="Shea T."/>
            <person name="Howe W."/>
            <person name="Livny J."/>
            <person name="Cuomo C."/>
            <person name="Neafsey D."/>
            <person name="Birren B."/>
        </authorList>
    </citation>
    <scope>NUCLEOTIDE SEQUENCE</scope>
    <source>
        <strain evidence="9">JM9A</strain>
    </source>
</reference>
<keyword evidence="10" id="KW-1185">Reference proteome</keyword>
<dbReference type="Gene3D" id="3.10.50.10">
    <property type="match status" value="1"/>
</dbReference>
<evidence type="ECO:0000256" key="3">
    <source>
        <dbReference type="ARBA" id="ARBA00022801"/>
    </source>
</evidence>
<evidence type="ECO:0000256" key="5">
    <source>
        <dbReference type="ARBA" id="ARBA00023295"/>
    </source>
</evidence>
<dbReference type="InterPro" id="IPR011583">
    <property type="entry name" value="Chitinase_II/V-like_cat"/>
</dbReference>
<keyword evidence="4" id="KW-0624">Polysaccharide degradation</keyword>
<keyword evidence="4" id="KW-0119">Carbohydrate metabolism</keyword>
<feature type="domain" description="GH18" evidence="8">
    <location>
        <begin position="2"/>
        <end position="342"/>
    </location>
</feature>
<dbReference type="Gene3D" id="3.20.20.80">
    <property type="entry name" value="Glycosidases"/>
    <property type="match status" value="1"/>
</dbReference>
<evidence type="ECO:0000313" key="10">
    <source>
        <dbReference type="Proteomes" id="UP001429357"/>
    </source>
</evidence>
<dbReference type="InterPro" id="IPR050314">
    <property type="entry name" value="Glycosyl_Hydrlase_18"/>
</dbReference>
<evidence type="ECO:0000313" key="9">
    <source>
        <dbReference type="EMBL" id="MEO1782598.1"/>
    </source>
</evidence>
<proteinExistence type="inferred from homology"/>
<dbReference type="InterPro" id="IPR017853">
    <property type="entry name" value="GH"/>
</dbReference>
<dbReference type="EMBL" id="MAEI02000001">
    <property type="protein sequence ID" value="MEO1782598.1"/>
    <property type="molecule type" value="Genomic_DNA"/>
</dbReference>
<evidence type="ECO:0000259" key="8">
    <source>
        <dbReference type="PROSITE" id="PS51910"/>
    </source>
</evidence>
<dbReference type="PANTHER" id="PTHR11177:SF317">
    <property type="entry name" value="CHITINASE 12-RELATED"/>
    <property type="match status" value="1"/>
</dbReference>
<gene>
    <name evidence="9" type="ORF">BAU18_002210</name>
</gene>
<protein>
    <recommendedName>
        <fullName evidence="2">chitinase</fullName>
        <ecNumber evidence="2">3.2.1.14</ecNumber>
    </recommendedName>
</protein>
<dbReference type="InterPro" id="IPR001223">
    <property type="entry name" value="Glyco_hydro18_cat"/>
</dbReference>
<dbReference type="CDD" id="cd06548">
    <property type="entry name" value="GH18_chitinase"/>
    <property type="match status" value="1"/>
</dbReference>
<evidence type="ECO:0000256" key="4">
    <source>
        <dbReference type="ARBA" id="ARBA00023024"/>
    </source>
</evidence>
<comment type="caution">
    <text evidence="9">The sequence shown here is derived from an EMBL/GenBank/DDBJ whole genome shotgun (WGS) entry which is preliminary data.</text>
</comment>
<keyword evidence="5 6" id="KW-0326">Glycosidase</keyword>
<dbReference type="EC" id="3.2.1.14" evidence="2"/>
<accession>A0ABV0F3G6</accession>
<organism evidence="9 10">
    <name type="scientific">Enterococcus diestrammenae</name>
    <dbReference type="NCBI Taxonomy" id="1155073"/>
    <lineage>
        <taxon>Bacteria</taxon>
        <taxon>Bacillati</taxon>
        <taxon>Bacillota</taxon>
        <taxon>Bacilli</taxon>
        <taxon>Lactobacillales</taxon>
        <taxon>Enterococcaceae</taxon>
        <taxon>Enterococcus</taxon>
    </lineage>
</organism>
<dbReference type="PROSITE" id="PS51910">
    <property type="entry name" value="GH18_2"/>
    <property type="match status" value="1"/>
</dbReference>
<comment type="catalytic activity">
    <reaction evidence="1">
        <text>Random endo-hydrolysis of N-acetyl-beta-D-glucosaminide (1-&gt;4)-beta-linkages in chitin and chitodextrins.</text>
        <dbReference type="EC" id="3.2.1.14"/>
    </reaction>
</comment>
<dbReference type="InterPro" id="IPR001579">
    <property type="entry name" value="Glyco_hydro_18_chit_AS"/>
</dbReference>
<sequence length="348" mass="39077">MKEIIAYLDDNKVWEKEDIAAEKLTIINYAFANIQGLTIVRDLKKIHLINELKAEHPHLRSCISIGGWSADGFSDGVATKENRVVLIANLVAYMEKYHFDGIDLDWEYPGMDLAGIKASPDDAQNFLYFVKELRQALDKQGAETGKYYLLTAAIGAAKKLLDTMSPNEAYEYADYLDFINVMTYDMRGSFTHQAGHHTNLASYPDGDLSVMQAVNNLRAKGVPNEKIVIGAAFYSRICRGFPADTAMPVGALAEGTGGETNNYNQLKPLFEAHPENLYWDEAAHAPYYFDGKMYLSFDNPRSMREKAQYILAEDLRGLMFWEYSLDLTGDLLGAAAEVLQVSRETEMK</sequence>
<evidence type="ECO:0000256" key="7">
    <source>
        <dbReference type="RuleBase" id="RU004453"/>
    </source>
</evidence>
<evidence type="ECO:0000256" key="2">
    <source>
        <dbReference type="ARBA" id="ARBA00012729"/>
    </source>
</evidence>
<evidence type="ECO:0000256" key="1">
    <source>
        <dbReference type="ARBA" id="ARBA00000822"/>
    </source>
</evidence>
<reference evidence="9" key="1">
    <citation type="submission" date="2016-06" db="EMBL/GenBank/DDBJ databases">
        <authorList>
            <person name="Van Tyne D."/>
        </authorList>
    </citation>
    <scope>NUCLEOTIDE SEQUENCE</scope>
    <source>
        <strain evidence="9">JM9A</strain>
    </source>
</reference>
<comment type="similarity">
    <text evidence="7">Belongs to the glycosyl hydrolase 18 family.</text>
</comment>
<evidence type="ECO:0000256" key="6">
    <source>
        <dbReference type="RuleBase" id="RU000489"/>
    </source>
</evidence>
<dbReference type="Pfam" id="PF00704">
    <property type="entry name" value="Glyco_hydro_18"/>
    <property type="match status" value="1"/>
</dbReference>
<dbReference type="PANTHER" id="PTHR11177">
    <property type="entry name" value="CHITINASE"/>
    <property type="match status" value="1"/>
</dbReference>